<reference evidence="2" key="1">
    <citation type="journal article" date="2021" name="J. Hered.">
        <title>Genome Assembly of Salicaceae Populus deltoides (Eastern Cottonwood) I-69 Based on Nanopore Sequencing and Hi-C Technologies.</title>
        <authorList>
            <person name="Bai S."/>
            <person name="Wu H."/>
            <person name="Zhang J."/>
            <person name="Pan Z."/>
            <person name="Zhao W."/>
            <person name="Li Z."/>
            <person name="Tong C."/>
        </authorList>
    </citation>
    <scope>NUCLEOTIDE SEQUENCE</scope>
    <source>
        <tissue evidence="2">Leaf</tissue>
    </source>
</reference>
<protein>
    <recommendedName>
        <fullName evidence="1">Splicing factor Cactin C-terminal domain-containing protein</fullName>
    </recommendedName>
</protein>
<dbReference type="AlphaFoldDB" id="A0A8T2Y243"/>
<dbReference type="GO" id="GO:0045292">
    <property type="term" value="P:mRNA cis splicing, via spliceosome"/>
    <property type="evidence" value="ECO:0007669"/>
    <property type="project" value="TreeGrafter"/>
</dbReference>
<comment type="caution">
    <text evidence="2">The sequence shown here is derived from an EMBL/GenBank/DDBJ whole genome shotgun (WGS) entry which is preliminary data.</text>
</comment>
<evidence type="ECO:0000259" key="1">
    <source>
        <dbReference type="Pfam" id="PF09732"/>
    </source>
</evidence>
<dbReference type="PANTHER" id="PTHR21737:SF4">
    <property type="entry name" value="SPLICING FACTOR CACTIN"/>
    <property type="match status" value="1"/>
</dbReference>
<sequence>TETPTYTCEDDGINGETRILRFHAGPPSEDMAFRIVDRDWDTRHEKGFKSAFDRGILRLHFNFRRCSYRRIIDWDGLMHPSQSVTVERFDEIEELRA</sequence>
<accession>A0A8T2Y243</accession>
<keyword evidence="3" id="KW-1185">Reference proteome</keyword>
<proteinExistence type="predicted"/>
<dbReference type="GO" id="GO:0005737">
    <property type="term" value="C:cytoplasm"/>
    <property type="evidence" value="ECO:0007669"/>
    <property type="project" value="TreeGrafter"/>
</dbReference>
<organism evidence="2 3">
    <name type="scientific">Populus deltoides</name>
    <name type="common">Eastern poplar</name>
    <name type="synonym">Eastern cottonwood</name>
    <dbReference type="NCBI Taxonomy" id="3696"/>
    <lineage>
        <taxon>Eukaryota</taxon>
        <taxon>Viridiplantae</taxon>
        <taxon>Streptophyta</taxon>
        <taxon>Embryophyta</taxon>
        <taxon>Tracheophyta</taxon>
        <taxon>Spermatophyta</taxon>
        <taxon>Magnoliopsida</taxon>
        <taxon>eudicotyledons</taxon>
        <taxon>Gunneridae</taxon>
        <taxon>Pentapetalae</taxon>
        <taxon>rosids</taxon>
        <taxon>fabids</taxon>
        <taxon>Malpighiales</taxon>
        <taxon>Salicaceae</taxon>
        <taxon>Saliceae</taxon>
        <taxon>Populus</taxon>
    </lineage>
</organism>
<name>A0A8T2Y243_POPDE</name>
<feature type="domain" description="Splicing factor Cactin C-terminal" evidence="1">
    <location>
        <begin position="2"/>
        <end position="70"/>
    </location>
</feature>
<dbReference type="EMBL" id="JACEGQ020000009">
    <property type="protein sequence ID" value="KAH8499175.1"/>
    <property type="molecule type" value="Genomic_DNA"/>
</dbReference>
<feature type="non-terminal residue" evidence="2">
    <location>
        <position position="1"/>
    </location>
</feature>
<dbReference type="InterPro" id="IPR019134">
    <property type="entry name" value="Cactin_C"/>
</dbReference>
<dbReference type="Pfam" id="PF09732">
    <property type="entry name" value="CactinC_cactus"/>
    <property type="match status" value="1"/>
</dbReference>
<gene>
    <name evidence="2" type="ORF">H0E87_017907</name>
</gene>
<dbReference type="SMART" id="SM01050">
    <property type="entry name" value="CactinC_cactus"/>
    <property type="match status" value="1"/>
</dbReference>
<evidence type="ECO:0000313" key="2">
    <source>
        <dbReference type="EMBL" id="KAH8499175.1"/>
    </source>
</evidence>
<dbReference type="GO" id="GO:0005681">
    <property type="term" value="C:spliceosomal complex"/>
    <property type="evidence" value="ECO:0007669"/>
    <property type="project" value="TreeGrafter"/>
</dbReference>
<evidence type="ECO:0000313" key="3">
    <source>
        <dbReference type="Proteomes" id="UP000807159"/>
    </source>
</evidence>
<dbReference type="Proteomes" id="UP000807159">
    <property type="component" value="Chromosome 9"/>
</dbReference>
<dbReference type="PANTHER" id="PTHR21737">
    <property type="entry name" value="POLYGLUTAMINE BINDING PROTEIN 1/MARVEL MEMBRANE-ASSOCIATING DOMAIN CONTAINING 3"/>
    <property type="match status" value="1"/>
</dbReference>